<dbReference type="OrthoDB" id="4831122at2759"/>
<evidence type="ECO:0000313" key="2">
    <source>
        <dbReference type="EMBL" id="KAF2794637.1"/>
    </source>
</evidence>
<gene>
    <name evidence="2" type="ORF">K505DRAFT_324630</name>
</gene>
<reference evidence="2" key="1">
    <citation type="journal article" date="2020" name="Stud. Mycol.">
        <title>101 Dothideomycetes genomes: a test case for predicting lifestyles and emergence of pathogens.</title>
        <authorList>
            <person name="Haridas S."/>
            <person name="Albert R."/>
            <person name="Binder M."/>
            <person name="Bloem J."/>
            <person name="Labutti K."/>
            <person name="Salamov A."/>
            <person name="Andreopoulos B."/>
            <person name="Baker S."/>
            <person name="Barry K."/>
            <person name="Bills G."/>
            <person name="Bluhm B."/>
            <person name="Cannon C."/>
            <person name="Castanera R."/>
            <person name="Culley D."/>
            <person name="Daum C."/>
            <person name="Ezra D."/>
            <person name="Gonzalez J."/>
            <person name="Henrissat B."/>
            <person name="Kuo A."/>
            <person name="Liang C."/>
            <person name="Lipzen A."/>
            <person name="Lutzoni F."/>
            <person name="Magnuson J."/>
            <person name="Mondo S."/>
            <person name="Nolan M."/>
            <person name="Ohm R."/>
            <person name="Pangilinan J."/>
            <person name="Park H.-J."/>
            <person name="Ramirez L."/>
            <person name="Alfaro M."/>
            <person name="Sun H."/>
            <person name="Tritt A."/>
            <person name="Yoshinaga Y."/>
            <person name="Zwiers L.-H."/>
            <person name="Turgeon B."/>
            <person name="Goodwin S."/>
            <person name="Spatafora J."/>
            <person name="Crous P."/>
            <person name="Grigoriev I."/>
        </authorList>
    </citation>
    <scope>NUCLEOTIDE SEQUENCE</scope>
    <source>
        <strain evidence="2">CBS 109.77</strain>
    </source>
</reference>
<feature type="signal peptide" evidence="1">
    <location>
        <begin position="1"/>
        <end position="18"/>
    </location>
</feature>
<sequence>MHFPRLIAFSCSAVSVIAVPFAPIQMGEDDVILYGSGRYQLRKRTDIAELNAFRNNGTIPPKPGYLDDSLFHGPPNTTTNAPALASLQKRKNHVTIIVKNPASRFLGWDIQMSAVVKGAETGGTTIYVTSGYDVSNSVSVGTSATFSLVKDFLEASVSIDYSKSWTSSQAQQFQATVAAGKYGAYVSNAWTNRQSGIVFQGVIGEDAQPGYYQADSFESKSFDGLSWVDGVISLCTGDEFPLKRCLGDGTL</sequence>
<feature type="chain" id="PRO_5025640686" description="Celp0028 effector like protein" evidence="1">
    <location>
        <begin position="19"/>
        <end position="251"/>
    </location>
</feature>
<keyword evidence="3" id="KW-1185">Reference proteome</keyword>
<dbReference type="AlphaFoldDB" id="A0A6A6XG13"/>
<name>A0A6A6XG13_9PLEO</name>
<dbReference type="EMBL" id="MU001884">
    <property type="protein sequence ID" value="KAF2794637.1"/>
    <property type="molecule type" value="Genomic_DNA"/>
</dbReference>
<evidence type="ECO:0000313" key="3">
    <source>
        <dbReference type="Proteomes" id="UP000799757"/>
    </source>
</evidence>
<keyword evidence="1" id="KW-0732">Signal</keyword>
<accession>A0A6A6XG13</accession>
<dbReference type="Proteomes" id="UP000799757">
    <property type="component" value="Unassembled WGS sequence"/>
</dbReference>
<protein>
    <recommendedName>
        <fullName evidence="4">Celp0028 effector like protein</fullName>
    </recommendedName>
</protein>
<organism evidence="2 3">
    <name type="scientific">Melanomma pulvis-pyrius CBS 109.77</name>
    <dbReference type="NCBI Taxonomy" id="1314802"/>
    <lineage>
        <taxon>Eukaryota</taxon>
        <taxon>Fungi</taxon>
        <taxon>Dikarya</taxon>
        <taxon>Ascomycota</taxon>
        <taxon>Pezizomycotina</taxon>
        <taxon>Dothideomycetes</taxon>
        <taxon>Pleosporomycetidae</taxon>
        <taxon>Pleosporales</taxon>
        <taxon>Melanommataceae</taxon>
        <taxon>Melanomma</taxon>
    </lineage>
</organism>
<evidence type="ECO:0008006" key="4">
    <source>
        <dbReference type="Google" id="ProtNLM"/>
    </source>
</evidence>
<proteinExistence type="predicted"/>
<evidence type="ECO:0000256" key="1">
    <source>
        <dbReference type="SAM" id="SignalP"/>
    </source>
</evidence>